<dbReference type="InterPro" id="IPR009057">
    <property type="entry name" value="Homeodomain-like_sf"/>
</dbReference>
<evidence type="ECO:0000256" key="2">
    <source>
        <dbReference type="PROSITE-ProRule" id="PRU00335"/>
    </source>
</evidence>
<dbReference type="InterPro" id="IPR001647">
    <property type="entry name" value="HTH_TetR"/>
</dbReference>
<evidence type="ECO:0000259" key="3">
    <source>
        <dbReference type="PROSITE" id="PS50977"/>
    </source>
</evidence>
<evidence type="ECO:0000313" key="5">
    <source>
        <dbReference type="Proteomes" id="UP001597561"/>
    </source>
</evidence>
<keyword evidence="5" id="KW-1185">Reference proteome</keyword>
<evidence type="ECO:0000313" key="4">
    <source>
        <dbReference type="EMBL" id="MFD2913392.1"/>
    </source>
</evidence>
<dbReference type="PANTHER" id="PTHR43479">
    <property type="entry name" value="ACREF/ENVCD OPERON REPRESSOR-RELATED"/>
    <property type="match status" value="1"/>
</dbReference>
<dbReference type="EMBL" id="JBHUPG010000031">
    <property type="protein sequence ID" value="MFD2913392.1"/>
    <property type="molecule type" value="Genomic_DNA"/>
</dbReference>
<sequence length="198" mass="22887">MKPHNMNQQTARTKSHLKQAFISLVSQKGYQHVTVTDIVDSAQYNRTTFYHYYLDKEDLADELRKEMFEAIINMSINKYSVGTVIKTEELNAHSYDLIYFIKNNQAYFNLLLVSDTVPGIHHDLPDAIYEVLEKQFEFTSENSDAANTAAYKKYMAHGTAGLITEWIRNDYDLSPEALSLQFIKILQTMVKGFVIRKV</sequence>
<feature type="domain" description="HTH tetR-type" evidence="3">
    <location>
        <begin position="11"/>
        <end position="71"/>
    </location>
</feature>
<reference evidence="5" key="1">
    <citation type="journal article" date="2019" name="Int. J. Syst. Evol. Microbiol.">
        <title>The Global Catalogue of Microorganisms (GCM) 10K type strain sequencing project: providing services to taxonomists for standard genome sequencing and annotation.</title>
        <authorList>
            <consortium name="The Broad Institute Genomics Platform"/>
            <consortium name="The Broad Institute Genome Sequencing Center for Infectious Disease"/>
            <person name="Wu L."/>
            <person name="Ma J."/>
        </authorList>
    </citation>
    <scope>NUCLEOTIDE SEQUENCE [LARGE SCALE GENOMIC DNA]</scope>
    <source>
        <strain evidence="5">KCTC 13528</strain>
    </source>
</reference>
<dbReference type="RefSeq" id="WP_204728311.1">
    <property type="nucleotide sequence ID" value="NZ_JAFBDK010000003.1"/>
</dbReference>
<name>A0ABW5ZLK3_9BACL</name>
<comment type="caution">
    <text evidence="4">The sequence shown here is derived from an EMBL/GenBank/DDBJ whole genome shotgun (WGS) entry which is preliminary data.</text>
</comment>
<dbReference type="InterPro" id="IPR039532">
    <property type="entry name" value="TetR_C_Firmicutes"/>
</dbReference>
<dbReference type="PANTHER" id="PTHR43479:SF7">
    <property type="entry name" value="TETR-FAMILY TRANSCRIPTIONAL REGULATOR"/>
    <property type="match status" value="1"/>
</dbReference>
<protein>
    <submittedName>
        <fullName evidence="4">TetR/AcrR family transcriptional regulator</fullName>
    </submittedName>
</protein>
<gene>
    <name evidence="4" type="ORF">ACFS5P_16010</name>
</gene>
<dbReference type="PROSITE" id="PS50977">
    <property type="entry name" value="HTH_TETR_2"/>
    <property type="match status" value="1"/>
</dbReference>
<proteinExistence type="predicted"/>
<keyword evidence="1 2" id="KW-0238">DNA-binding</keyword>
<dbReference type="InterPro" id="IPR050624">
    <property type="entry name" value="HTH-type_Tx_Regulator"/>
</dbReference>
<feature type="DNA-binding region" description="H-T-H motif" evidence="2">
    <location>
        <begin position="34"/>
        <end position="53"/>
    </location>
</feature>
<evidence type="ECO:0000256" key="1">
    <source>
        <dbReference type="ARBA" id="ARBA00023125"/>
    </source>
</evidence>
<dbReference type="Pfam" id="PF00440">
    <property type="entry name" value="TetR_N"/>
    <property type="match status" value="1"/>
</dbReference>
<dbReference type="Pfam" id="PF14278">
    <property type="entry name" value="TetR_C_8"/>
    <property type="match status" value="1"/>
</dbReference>
<dbReference type="Gene3D" id="1.10.357.10">
    <property type="entry name" value="Tetracycline Repressor, domain 2"/>
    <property type="match status" value="1"/>
</dbReference>
<dbReference type="Proteomes" id="UP001597561">
    <property type="component" value="Unassembled WGS sequence"/>
</dbReference>
<dbReference type="SUPFAM" id="SSF46689">
    <property type="entry name" value="Homeodomain-like"/>
    <property type="match status" value="1"/>
</dbReference>
<organism evidence="4 5">
    <name type="scientific">Jeotgalibacillus terrae</name>
    <dbReference type="NCBI Taxonomy" id="587735"/>
    <lineage>
        <taxon>Bacteria</taxon>
        <taxon>Bacillati</taxon>
        <taxon>Bacillota</taxon>
        <taxon>Bacilli</taxon>
        <taxon>Bacillales</taxon>
        <taxon>Caryophanaceae</taxon>
        <taxon>Jeotgalibacillus</taxon>
    </lineage>
</organism>
<accession>A0ABW5ZLK3</accession>